<evidence type="ECO:0000256" key="5">
    <source>
        <dbReference type="ARBA" id="ARBA00022777"/>
    </source>
</evidence>
<evidence type="ECO:0000313" key="10">
    <source>
        <dbReference type="EMBL" id="KAK7937211.1"/>
    </source>
</evidence>
<evidence type="ECO:0000259" key="9">
    <source>
        <dbReference type="PROSITE" id="PS50011"/>
    </source>
</evidence>
<name>A0ABR1PRY8_9PEZI</name>
<dbReference type="CDD" id="cd00180">
    <property type="entry name" value="PKc"/>
    <property type="match status" value="1"/>
</dbReference>
<dbReference type="InterPro" id="IPR000719">
    <property type="entry name" value="Prot_kinase_dom"/>
</dbReference>
<evidence type="ECO:0000256" key="3">
    <source>
        <dbReference type="ARBA" id="ARBA00022679"/>
    </source>
</evidence>
<evidence type="ECO:0000313" key="11">
    <source>
        <dbReference type="Proteomes" id="UP001391051"/>
    </source>
</evidence>
<keyword evidence="3" id="KW-0808">Transferase</keyword>
<evidence type="ECO:0000256" key="6">
    <source>
        <dbReference type="ARBA" id="ARBA00022840"/>
    </source>
</evidence>
<dbReference type="GO" id="GO:0016301">
    <property type="term" value="F:kinase activity"/>
    <property type="evidence" value="ECO:0007669"/>
    <property type="project" value="UniProtKB-KW"/>
</dbReference>
<dbReference type="EMBL" id="JAQQWE010000010">
    <property type="protein sequence ID" value="KAK7937211.1"/>
    <property type="molecule type" value="Genomic_DNA"/>
</dbReference>
<reference evidence="10 11" key="1">
    <citation type="submission" date="2023-01" db="EMBL/GenBank/DDBJ databases">
        <title>Analysis of 21 Apiospora genomes using comparative genomics revels a genus with tremendous synthesis potential of carbohydrate active enzymes and secondary metabolites.</title>
        <authorList>
            <person name="Sorensen T."/>
        </authorList>
    </citation>
    <scope>NUCLEOTIDE SEQUENCE [LARGE SCALE GENOMIC DNA]</scope>
    <source>
        <strain evidence="10 11">CBS 24483</strain>
    </source>
</reference>
<dbReference type="PANTHER" id="PTHR43671:SF98">
    <property type="entry name" value="SERINE_THREONINE-PROTEIN KINASE NEK11"/>
    <property type="match status" value="1"/>
</dbReference>
<keyword evidence="5 10" id="KW-0418">Kinase</keyword>
<keyword evidence="4" id="KW-0547">Nucleotide-binding</keyword>
<protein>
    <recommendedName>
        <fullName evidence="1">non-specific serine/threonine protein kinase</fullName>
        <ecNumber evidence="1">2.7.11.1</ecNumber>
    </recommendedName>
</protein>
<sequence>MEALRRLIYKAEQKNSSGTSFWANEAIKNIMSEDNVRHALIDSSQSGSSGLPIEHIGSAVTGVLQGTHRIFAILVLIRQPGLIQKFLESDSFKQSARDDGLPFGLPYLKKTLGDANATSDFSHWQHGSSAPVFSRSVFVRSFKTDTVLPFTRVNDRGEGSFGVVFDIDIPSTHHRFTQTQFVRKQFKCIDSSQGDAISSKAKPSKDISFEKELKDLEVLSLVSHPNVVQLLSGTLSQVFKGESTGPFSPRELLVLALPGLCSGLRSLHDFLYVESGIRLNLIGLHHDLKPQNILIKDNRLILADFGLSRLKAADEGSETSWKLVHPYYSPPECFTEETVKEKPRVHRSSDIWSLGCIIAEMIAFLASGPDEIQQFFKARKQVRESTTTHRFHRFGSDEPAVMQLLGEQSKVNLIERQLLSRTAKSILQVDPNRRPSANEVELKSQHVALAMVSSTVQGQFQELRKNAETFSAALEHTRFRSWARTDISDYTDYFAKLAAIRVMPDVLQERESSGPLPLNSGQLLPGRPVGDFLMTELVAGKEEDGQRRPVVVEYKGYTVMHSDPAQANQLHARLKNITELLKQANSVADSHSFRILAKDTTKTPSQRCAR</sequence>
<proteinExistence type="predicted"/>
<dbReference type="InterPro" id="IPR050660">
    <property type="entry name" value="NEK_Ser/Thr_kinase"/>
</dbReference>
<comment type="catalytic activity">
    <reaction evidence="7">
        <text>L-threonyl-[protein] + ATP = O-phospho-L-threonyl-[protein] + ADP + H(+)</text>
        <dbReference type="Rhea" id="RHEA:46608"/>
        <dbReference type="Rhea" id="RHEA-COMP:11060"/>
        <dbReference type="Rhea" id="RHEA-COMP:11605"/>
        <dbReference type="ChEBI" id="CHEBI:15378"/>
        <dbReference type="ChEBI" id="CHEBI:30013"/>
        <dbReference type="ChEBI" id="CHEBI:30616"/>
        <dbReference type="ChEBI" id="CHEBI:61977"/>
        <dbReference type="ChEBI" id="CHEBI:456216"/>
        <dbReference type="EC" id="2.7.11.1"/>
    </reaction>
</comment>
<dbReference type="Proteomes" id="UP001391051">
    <property type="component" value="Unassembled WGS sequence"/>
</dbReference>
<dbReference type="EC" id="2.7.11.1" evidence="1"/>
<dbReference type="SMART" id="SM00220">
    <property type="entry name" value="S_TKc"/>
    <property type="match status" value="1"/>
</dbReference>
<dbReference type="GeneID" id="92083363"/>
<evidence type="ECO:0000256" key="4">
    <source>
        <dbReference type="ARBA" id="ARBA00022741"/>
    </source>
</evidence>
<dbReference type="PANTHER" id="PTHR43671">
    <property type="entry name" value="SERINE/THREONINE-PROTEIN KINASE NEK"/>
    <property type="match status" value="1"/>
</dbReference>
<dbReference type="PROSITE" id="PS50011">
    <property type="entry name" value="PROTEIN_KINASE_DOM"/>
    <property type="match status" value="1"/>
</dbReference>
<keyword evidence="11" id="KW-1185">Reference proteome</keyword>
<dbReference type="Pfam" id="PF00069">
    <property type="entry name" value="Pkinase"/>
    <property type="match status" value="1"/>
</dbReference>
<gene>
    <name evidence="10" type="ORF">PG986_014079</name>
</gene>
<evidence type="ECO:0000256" key="7">
    <source>
        <dbReference type="ARBA" id="ARBA00047899"/>
    </source>
</evidence>
<dbReference type="RefSeq" id="XP_066692539.1">
    <property type="nucleotide sequence ID" value="XM_066850301.1"/>
</dbReference>
<comment type="catalytic activity">
    <reaction evidence="8">
        <text>L-seryl-[protein] + ATP = O-phospho-L-seryl-[protein] + ADP + H(+)</text>
        <dbReference type="Rhea" id="RHEA:17989"/>
        <dbReference type="Rhea" id="RHEA-COMP:9863"/>
        <dbReference type="Rhea" id="RHEA-COMP:11604"/>
        <dbReference type="ChEBI" id="CHEBI:15378"/>
        <dbReference type="ChEBI" id="CHEBI:29999"/>
        <dbReference type="ChEBI" id="CHEBI:30616"/>
        <dbReference type="ChEBI" id="CHEBI:83421"/>
        <dbReference type="ChEBI" id="CHEBI:456216"/>
        <dbReference type="EC" id="2.7.11.1"/>
    </reaction>
</comment>
<evidence type="ECO:0000256" key="2">
    <source>
        <dbReference type="ARBA" id="ARBA00022527"/>
    </source>
</evidence>
<feature type="domain" description="Protein kinase" evidence="9">
    <location>
        <begin position="150"/>
        <end position="449"/>
    </location>
</feature>
<keyword evidence="2" id="KW-0723">Serine/threonine-protein kinase</keyword>
<evidence type="ECO:0000256" key="1">
    <source>
        <dbReference type="ARBA" id="ARBA00012513"/>
    </source>
</evidence>
<dbReference type="Gene3D" id="1.10.510.10">
    <property type="entry name" value="Transferase(Phosphotransferase) domain 1"/>
    <property type="match status" value="1"/>
</dbReference>
<comment type="caution">
    <text evidence="10">The sequence shown here is derived from an EMBL/GenBank/DDBJ whole genome shotgun (WGS) entry which is preliminary data.</text>
</comment>
<organism evidence="10 11">
    <name type="scientific">Apiospora aurea</name>
    <dbReference type="NCBI Taxonomy" id="335848"/>
    <lineage>
        <taxon>Eukaryota</taxon>
        <taxon>Fungi</taxon>
        <taxon>Dikarya</taxon>
        <taxon>Ascomycota</taxon>
        <taxon>Pezizomycotina</taxon>
        <taxon>Sordariomycetes</taxon>
        <taxon>Xylariomycetidae</taxon>
        <taxon>Amphisphaeriales</taxon>
        <taxon>Apiosporaceae</taxon>
        <taxon>Apiospora</taxon>
    </lineage>
</organism>
<accession>A0ABR1PRY8</accession>
<dbReference type="SUPFAM" id="SSF56112">
    <property type="entry name" value="Protein kinase-like (PK-like)"/>
    <property type="match status" value="1"/>
</dbReference>
<dbReference type="InterPro" id="IPR011009">
    <property type="entry name" value="Kinase-like_dom_sf"/>
</dbReference>
<evidence type="ECO:0000256" key="8">
    <source>
        <dbReference type="ARBA" id="ARBA00048679"/>
    </source>
</evidence>
<keyword evidence="6" id="KW-0067">ATP-binding</keyword>